<dbReference type="InterPro" id="IPR019818">
    <property type="entry name" value="IsoCit/isopropylmalate_DH_CS"/>
</dbReference>
<keyword evidence="2" id="KW-0560">Oxidoreductase</keyword>
<dbReference type="EMBL" id="JBBGAZ010000007">
    <property type="protein sequence ID" value="MEJ5219133.1"/>
    <property type="molecule type" value="Genomic_DNA"/>
</dbReference>
<organism evidence="4 5">
    <name type="scientific">Cognatishimia coralii</name>
    <dbReference type="NCBI Taxonomy" id="3083254"/>
    <lineage>
        <taxon>Bacteria</taxon>
        <taxon>Pseudomonadati</taxon>
        <taxon>Pseudomonadota</taxon>
        <taxon>Alphaproteobacteria</taxon>
        <taxon>Rhodobacterales</taxon>
        <taxon>Paracoccaceae</taxon>
        <taxon>Cognatishimia</taxon>
    </lineage>
</organism>
<keyword evidence="5" id="KW-1185">Reference proteome</keyword>
<name>A0ABU8QIA7_9RHOB</name>
<dbReference type="PROSITE" id="PS00470">
    <property type="entry name" value="IDH_IMDH"/>
    <property type="match status" value="1"/>
</dbReference>
<gene>
    <name evidence="4" type="ORF">WG622_12830</name>
</gene>
<proteinExistence type="inferred from homology"/>
<accession>A0ABU8QIA7</accession>
<dbReference type="Proteomes" id="UP001368270">
    <property type="component" value="Unassembled WGS sequence"/>
</dbReference>
<dbReference type="SUPFAM" id="SSF53659">
    <property type="entry name" value="Isocitrate/Isopropylmalate dehydrogenase-like"/>
    <property type="match status" value="1"/>
</dbReference>
<protein>
    <submittedName>
        <fullName evidence="4">Isocitrate/isopropylmalate dehydrogenase family protein</fullName>
    </submittedName>
</protein>
<comment type="similarity">
    <text evidence="1">Belongs to the isocitrate and isopropylmalate dehydrogenases family.</text>
</comment>
<dbReference type="Pfam" id="PF00180">
    <property type="entry name" value="Iso_dh"/>
    <property type="match status" value="1"/>
</dbReference>
<reference evidence="4 5" key="1">
    <citation type="submission" date="2024-03" db="EMBL/GenBank/DDBJ databases">
        <title>Cognatishimia coralii sp. nov., a marine bacterium isolated from coral surrounding seawater.</title>
        <authorList>
            <person name="Liu X."/>
            <person name="Liu S."/>
            <person name="Sun H."/>
            <person name="Zhang Y."/>
        </authorList>
    </citation>
    <scope>NUCLEOTIDE SEQUENCE [LARGE SCALE GENOMIC DNA]</scope>
    <source>
        <strain evidence="4 5">D5M38</strain>
    </source>
</reference>
<feature type="domain" description="Isopropylmalate dehydrogenase-like" evidence="3">
    <location>
        <begin position="11"/>
        <end position="349"/>
    </location>
</feature>
<dbReference type="PANTHER" id="PTHR11835:SF34">
    <property type="entry name" value="ISOCITRATE DEHYDROGENASE [NAD] SUBUNIT ALPHA, MITOCHONDRIAL"/>
    <property type="match status" value="1"/>
</dbReference>
<evidence type="ECO:0000313" key="5">
    <source>
        <dbReference type="Proteomes" id="UP001368270"/>
    </source>
</evidence>
<evidence type="ECO:0000313" key="4">
    <source>
        <dbReference type="EMBL" id="MEJ5219133.1"/>
    </source>
</evidence>
<comment type="caution">
    <text evidence="4">The sequence shown here is derived from an EMBL/GenBank/DDBJ whole genome shotgun (WGS) entry which is preliminary data.</text>
</comment>
<dbReference type="Gene3D" id="3.40.718.10">
    <property type="entry name" value="Isopropylmalate Dehydrogenase"/>
    <property type="match status" value="1"/>
</dbReference>
<dbReference type="RefSeq" id="WP_339403962.1">
    <property type="nucleotide sequence ID" value="NZ_JBBGAZ010000007.1"/>
</dbReference>
<dbReference type="SMART" id="SM01329">
    <property type="entry name" value="Iso_dh"/>
    <property type="match status" value="1"/>
</dbReference>
<sequence>MLQSNTSSPLRLLFLAGDGIGPEITAATKTVLSAVTPVCDRAITVTEADIGFRALEASGCTIPDSVRAAAKEADGVVLGPVSHNAYPPAEQGGLNPSGTLRKDLDLYANVRPARIWEGVPRLSTQAFHLTVMRENLEGFYADRNMYQGPGEFMPEPDTALAFRKITRGASTRIAEEAFMHAEQNGFSRVTAVHKANVMRISDGLFLECCRAVANDYPAITYDELLVDAAAAHLVRNPAAFGVIVTTNMFGDILSDLASELSGGLGVAGSLNLGPRFAVAQAQHGSAPDIADQGIANPISLILSLAMLLRHLGEARASEVIETAIAKTLPHTRTRDLGGTATTQDFTSALIGAIEVGS</sequence>
<evidence type="ECO:0000256" key="1">
    <source>
        <dbReference type="ARBA" id="ARBA00007769"/>
    </source>
</evidence>
<evidence type="ECO:0000259" key="3">
    <source>
        <dbReference type="SMART" id="SM01329"/>
    </source>
</evidence>
<dbReference type="InterPro" id="IPR024084">
    <property type="entry name" value="IsoPropMal-DH-like_dom"/>
</dbReference>
<dbReference type="PANTHER" id="PTHR11835">
    <property type="entry name" value="DECARBOXYLATING DEHYDROGENASES-ISOCITRATE, ISOPROPYLMALATE, TARTRATE"/>
    <property type="match status" value="1"/>
</dbReference>
<evidence type="ECO:0000256" key="2">
    <source>
        <dbReference type="ARBA" id="ARBA00023002"/>
    </source>
</evidence>